<dbReference type="Proteomes" id="UP001489719">
    <property type="component" value="Unassembled WGS sequence"/>
</dbReference>
<protein>
    <submittedName>
        <fullName evidence="1">Uncharacterized protein</fullName>
    </submittedName>
</protein>
<evidence type="ECO:0000313" key="1">
    <source>
        <dbReference type="EMBL" id="KAK9323739.1"/>
    </source>
</evidence>
<comment type="caution">
    <text evidence="1">The sequence shown here is derived from an EMBL/GenBank/DDBJ whole genome shotgun (WGS) entry which is preliminary data.</text>
</comment>
<proteinExistence type="predicted"/>
<keyword evidence="2" id="KW-1185">Reference proteome</keyword>
<organism evidence="1 2">
    <name type="scientific">Lipomyces orientalis</name>
    <dbReference type="NCBI Taxonomy" id="1233043"/>
    <lineage>
        <taxon>Eukaryota</taxon>
        <taxon>Fungi</taxon>
        <taxon>Dikarya</taxon>
        <taxon>Ascomycota</taxon>
        <taxon>Saccharomycotina</taxon>
        <taxon>Lipomycetes</taxon>
        <taxon>Lipomycetales</taxon>
        <taxon>Lipomycetaceae</taxon>
        <taxon>Lipomyces</taxon>
    </lineage>
</organism>
<evidence type="ECO:0000313" key="2">
    <source>
        <dbReference type="Proteomes" id="UP001489719"/>
    </source>
</evidence>
<accession>A0ACC3TRF7</accession>
<dbReference type="EMBL" id="MU970058">
    <property type="protein sequence ID" value="KAK9323739.1"/>
    <property type="molecule type" value="Genomic_DNA"/>
</dbReference>
<name>A0ACC3TRF7_9ASCO</name>
<gene>
    <name evidence="1" type="ORF">V1517DRAFT_288857</name>
</gene>
<reference evidence="2" key="1">
    <citation type="journal article" date="2024" name="Front. Bioeng. Biotechnol.">
        <title>Genome-scale model development and genomic sequencing of the oleaginous clade Lipomyces.</title>
        <authorList>
            <person name="Czajka J.J."/>
            <person name="Han Y."/>
            <person name="Kim J."/>
            <person name="Mondo S.J."/>
            <person name="Hofstad B.A."/>
            <person name="Robles A."/>
            <person name="Haridas S."/>
            <person name="Riley R."/>
            <person name="LaButti K."/>
            <person name="Pangilinan J."/>
            <person name="Andreopoulos W."/>
            <person name="Lipzen A."/>
            <person name="Yan J."/>
            <person name="Wang M."/>
            <person name="Ng V."/>
            <person name="Grigoriev I.V."/>
            <person name="Spatafora J.W."/>
            <person name="Magnuson J.K."/>
            <person name="Baker S.E."/>
            <person name="Pomraning K.R."/>
        </authorList>
    </citation>
    <scope>NUCLEOTIDE SEQUENCE [LARGE SCALE GENOMIC DNA]</scope>
    <source>
        <strain evidence="2">CBS 10300</strain>
    </source>
</reference>
<sequence>MEDLPSSPEVLRTRHYYASSDSAVAKPSASDSLPSSPYWTVNNVGAASNGSLRSNGSSDRLSLHSSSPLRRSKSNYLRSSPHQHLSRVHSTQSLRSSTRRGALAEDSDSESDQEDQTITANVVQNGRAKPRNFSAETVTESNVHLHDDTSIWEAVEDLRSRVVKLEMSNRERKSHAAMLESTMVASSSSSTSLDVRSSPSRTSTAASSLTSATHGHLRTALAHARETVPGDLYYCLETAAADLENLASKLPADRIVKLKMEALYRSLADLFIVLNEDRYFTQDNGSTSRPYSRQHQRGQSTPSIFIRSDPNPVPESDSGIASRLPVRAASRMRSSLETSQLPPNLRPASRLASRSDTLHSDEYGSTSAFDSSSNLNRRPSVSGVATTKTRTINSVAMPRSLFSRDEGAYRPHSVIGMRAPFLTGRPSGMVRSSPSNISRGNTDRVD</sequence>